<name>C4PLF9_BLAGE</name>
<organism evidence="3">
    <name type="scientific">Blattella germanica</name>
    <name type="common">German cockroach</name>
    <name type="synonym">Blatta germanica</name>
    <dbReference type="NCBI Taxonomy" id="6973"/>
    <lineage>
        <taxon>Eukaryota</taxon>
        <taxon>Metazoa</taxon>
        <taxon>Ecdysozoa</taxon>
        <taxon>Arthropoda</taxon>
        <taxon>Hexapoda</taxon>
        <taxon>Insecta</taxon>
        <taxon>Pterygota</taxon>
        <taxon>Neoptera</taxon>
        <taxon>Polyneoptera</taxon>
        <taxon>Dictyoptera</taxon>
        <taxon>Blattodea</taxon>
        <taxon>Blaberoidea</taxon>
        <taxon>Blattellidae</taxon>
        <taxon>Blattella</taxon>
    </lineage>
</organism>
<accession>C4PLF9</accession>
<protein>
    <submittedName>
        <fullName evidence="3">Uncharacterized protein</fullName>
    </submittedName>
</protein>
<feature type="compositionally biased region" description="Basic residues" evidence="1">
    <location>
        <begin position="58"/>
        <end position="69"/>
    </location>
</feature>
<feature type="non-terminal residue" evidence="3">
    <location>
        <position position="1"/>
    </location>
</feature>
<dbReference type="EMBL" id="FM253360">
    <property type="protein sequence ID" value="CAR94550.1"/>
    <property type="molecule type" value="mRNA"/>
</dbReference>
<evidence type="ECO:0000313" key="3">
    <source>
        <dbReference type="EMBL" id="CAR94550.1"/>
    </source>
</evidence>
<evidence type="ECO:0000256" key="2">
    <source>
        <dbReference type="SAM" id="SignalP"/>
    </source>
</evidence>
<proteinExistence type="evidence at transcript level"/>
<feature type="chain" id="PRO_5002942073" evidence="2">
    <location>
        <begin position="27"/>
        <end position="82"/>
    </location>
</feature>
<feature type="region of interest" description="Disordered" evidence="1">
    <location>
        <begin position="46"/>
        <end position="82"/>
    </location>
</feature>
<dbReference type="AlphaFoldDB" id="C4PLF9"/>
<sequence>EIDTMRSRIMFVVLLISIFLIAYQEASPVPTNLGKLAKIVKSSPKLQKRDSDESVLTRAKKSRERHSKRTAGSCDETSAAGC</sequence>
<reference evidence="3" key="1">
    <citation type="journal article" date="2009" name="BMC Genomics">
        <title>Identifying genes related to choriogenesis in insect panoistic ovaries by Suppression Subtractive Hybridization.</title>
        <authorList>
            <person name="Irles P."/>
            <person name="Belles X."/>
            <person name="Piulachs M.D."/>
        </authorList>
    </citation>
    <scope>NUCLEOTIDE SEQUENCE</scope>
    <source>
        <tissue evidence="3">Postvitellogenic ovary</tissue>
    </source>
</reference>
<feature type="signal peptide" evidence="2">
    <location>
        <begin position="1"/>
        <end position="26"/>
    </location>
</feature>
<keyword evidence="2" id="KW-0732">Signal</keyword>
<evidence type="ECO:0000256" key="1">
    <source>
        <dbReference type="SAM" id="MobiDB-lite"/>
    </source>
</evidence>